<dbReference type="Proteomes" id="UP001227230">
    <property type="component" value="Chromosome 15"/>
</dbReference>
<name>A0ABY9DE10_VITVI</name>
<sequence length="364" mass="42327">MALPRSDWASLPINLLDLILNYLVPMEDYLRFSEVCIEWQYAVREKLQHLRSNHKRHCRLHQKVPLLMAPTTDNTRERCCLYDVMTGKSLWEFQLRLGRSKCEGSSHGWLILVEDDSYKVTLFNPCSSKLIHLPPLEKPMSFEYSGRIYEESFPSSRRRSVLCIDPDVNRDEFVLMMTCDGLIRRVAFIKSGEEDWTYIEGLQDVKDIVYSNGFFYVLDGWGVLFSCDVSKDLKVRRITSPENLCGLVLYLVESPEGDFLRIVKQKYTGNFVIYKLVWFSKNPRWEEVTSLGDVGLFLGENHSTSVIASDFAGCRPNSIYSIKPCRYPNDSYANVYVLSLNDRTVTRLYPRSRSPLLWISPKFR</sequence>
<dbReference type="Pfam" id="PF00646">
    <property type="entry name" value="F-box"/>
    <property type="match status" value="1"/>
</dbReference>
<protein>
    <recommendedName>
        <fullName evidence="5">F-box domain-containing protein</fullName>
    </recommendedName>
</protein>
<dbReference type="InterPro" id="IPR050942">
    <property type="entry name" value="F-box_BR-signaling"/>
</dbReference>
<evidence type="ECO:0000259" key="1">
    <source>
        <dbReference type="Pfam" id="PF00646"/>
    </source>
</evidence>
<dbReference type="Gene3D" id="1.20.1280.50">
    <property type="match status" value="1"/>
</dbReference>
<dbReference type="InterPro" id="IPR005174">
    <property type="entry name" value="KIB1-4_b-propeller"/>
</dbReference>
<evidence type="ECO:0008006" key="5">
    <source>
        <dbReference type="Google" id="ProtNLM"/>
    </source>
</evidence>
<dbReference type="PANTHER" id="PTHR44259:SF93">
    <property type="entry name" value="PROTEIN, PUTATIVE (DUF295)-RELATED"/>
    <property type="match status" value="1"/>
</dbReference>
<dbReference type="InterPro" id="IPR011044">
    <property type="entry name" value="Quino_amine_DH_bsu"/>
</dbReference>
<dbReference type="EMBL" id="CP126662">
    <property type="protein sequence ID" value="WKA05950.1"/>
    <property type="molecule type" value="Genomic_DNA"/>
</dbReference>
<dbReference type="SUPFAM" id="SSF50969">
    <property type="entry name" value="YVTN repeat-like/Quinoprotein amine dehydrogenase"/>
    <property type="match status" value="1"/>
</dbReference>
<evidence type="ECO:0000313" key="3">
    <source>
        <dbReference type="EMBL" id="WKA05950.1"/>
    </source>
</evidence>
<keyword evidence="4" id="KW-1185">Reference proteome</keyword>
<feature type="domain" description="F-box" evidence="1">
    <location>
        <begin position="8"/>
        <end position="45"/>
    </location>
</feature>
<reference evidence="3 4" key="1">
    <citation type="journal article" date="2023" name="Hortic Res">
        <title>The complete reference genome for grapevine (Vitis vinifera L.) genetics and breeding.</title>
        <authorList>
            <person name="Shi X."/>
            <person name="Cao S."/>
            <person name="Wang X."/>
            <person name="Huang S."/>
            <person name="Wang Y."/>
            <person name="Liu Z."/>
            <person name="Liu W."/>
            <person name="Leng X."/>
            <person name="Peng Y."/>
            <person name="Wang N."/>
            <person name="Wang Y."/>
            <person name="Ma Z."/>
            <person name="Xu X."/>
            <person name="Zhang F."/>
            <person name="Xue H."/>
            <person name="Zhong H."/>
            <person name="Wang Y."/>
            <person name="Zhang K."/>
            <person name="Velt A."/>
            <person name="Avia K."/>
            <person name="Holtgrawe D."/>
            <person name="Grimplet J."/>
            <person name="Matus J.T."/>
            <person name="Ware D."/>
            <person name="Wu X."/>
            <person name="Wang H."/>
            <person name="Liu C."/>
            <person name="Fang Y."/>
            <person name="Rustenholz C."/>
            <person name="Cheng Z."/>
            <person name="Xiao H."/>
            <person name="Zhou Y."/>
        </authorList>
    </citation>
    <scope>NUCLEOTIDE SEQUENCE [LARGE SCALE GENOMIC DNA]</scope>
    <source>
        <strain evidence="4">cv. Pinot noir / PN40024</strain>
        <tissue evidence="3">Leaf</tissue>
    </source>
</reference>
<evidence type="ECO:0000313" key="4">
    <source>
        <dbReference type="Proteomes" id="UP001227230"/>
    </source>
</evidence>
<evidence type="ECO:0000259" key="2">
    <source>
        <dbReference type="Pfam" id="PF03478"/>
    </source>
</evidence>
<dbReference type="PANTHER" id="PTHR44259">
    <property type="entry name" value="OS07G0183000 PROTEIN-RELATED"/>
    <property type="match status" value="1"/>
</dbReference>
<organism evidence="3 4">
    <name type="scientific">Vitis vinifera</name>
    <name type="common">Grape</name>
    <dbReference type="NCBI Taxonomy" id="29760"/>
    <lineage>
        <taxon>Eukaryota</taxon>
        <taxon>Viridiplantae</taxon>
        <taxon>Streptophyta</taxon>
        <taxon>Embryophyta</taxon>
        <taxon>Tracheophyta</taxon>
        <taxon>Spermatophyta</taxon>
        <taxon>Magnoliopsida</taxon>
        <taxon>eudicotyledons</taxon>
        <taxon>Gunneridae</taxon>
        <taxon>Pentapetalae</taxon>
        <taxon>rosids</taxon>
        <taxon>Vitales</taxon>
        <taxon>Vitaceae</taxon>
        <taxon>Viteae</taxon>
        <taxon>Vitis</taxon>
    </lineage>
</organism>
<gene>
    <name evidence="3" type="ORF">VitviT2T_023882</name>
</gene>
<dbReference type="InterPro" id="IPR001810">
    <property type="entry name" value="F-box_dom"/>
</dbReference>
<dbReference type="Pfam" id="PF03478">
    <property type="entry name" value="Beta-prop_KIB1-4"/>
    <property type="match status" value="1"/>
</dbReference>
<accession>A0ABY9DE10</accession>
<dbReference type="SUPFAM" id="SSF81383">
    <property type="entry name" value="F-box domain"/>
    <property type="match status" value="1"/>
</dbReference>
<dbReference type="InterPro" id="IPR036047">
    <property type="entry name" value="F-box-like_dom_sf"/>
</dbReference>
<proteinExistence type="predicted"/>
<feature type="domain" description="KIB1-4 beta-propeller" evidence="2">
    <location>
        <begin position="92"/>
        <end position="323"/>
    </location>
</feature>